<keyword evidence="3" id="KW-1185">Reference proteome</keyword>
<reference evidence="2 3" key="2">
    <citation type="journal article" date="2010" name="Stand. Genomic Sci.">
        <title>Complete genome sequence of Gordonia bronchialis type strain (3410).</title>
        <authorList>
            <person name="Ivanova N."/>
            <person name="Sikorski J."/>
            <person name="Jando M."/>
            <person name="Lapidus A."/>
            <person name="Nolan M."/>
            <person name="Lucas S."/>
            <person name="Del Rio T.G."/>
            <person name="Tice H."/>
            <person name="Copeland A."/>
            <person name="Cheng J.F."/>
            <person name="Chen F."/>
            <person name="Bruce D."/>
            <person name="Goodwin L."/>
            <person name="Pitluck S."/>
            <person name="Mavromatis K."/>
            <person name="Ovchinnikova G."/>
            <person name="Pati A."/>
            <person name="Chen A."/>
            <person name="Palaniappan K."/>
            <person name="Land M."/>
            <person name="Hauser L."/>
            <person name="Chang Y.J."/>
            <person name="Jeffries C.D."/>
            <person name="Chain P."/>
            <person name="Saunders E."/>
            <person name="Han C."/>
            <person name="Detter J.C."/>
            <person name="Brettin T."/>
            <person name="Rohde M."/>
            <person name="Goker M."/>
            <person name="Bristow J."/>
            <person name="Eisen J.A."/>
            <person name="Markowitz V."/>
            <person name="Hugenholtz P."/>
            <person name="Klenk H.P."/>
            <person name="Kyrpides N.C."/>
        </authorList>
    </citation>
    <scope>NUCLEOTIDE SEQUENCE [LARGE SCALE GENOMIC DNA]</scope>
    <source>
        <strain evidence="3">ATCC 25592 / DSM 43247 / BCRC 13721 / JCM 3198 / KCTC 3076 / NBRC 16047 / NCTC 10667</strain>
    </source>
</reference>
<evidence type="ECO:0000313" key="2">
    <source>
        <dbReference type="EMBL" id="ACY21619.1"/>
    </source>
</evidence>
<gene>
    <name evidence="2" type="ordered locus">Gbro_2377</name>
</gene>
<dbReference type="eggNOG" id="ENOG5033IPK">
    <property type="taxonomic scope" value="Bacteria"/>
</dbReference>
<feature type="region of interest" description="Disordered" evidence="1">
    <location>
        <begin position="1"/>
        <end position="29"/>
    </location>
</feature>
<name>D0LCU8_GORB4</name>
<dbReference type="HOGENOM" id="CLU_150079_1_0_11"/>
<proteinExistence type="predicted"/>
<dbReference type="STRING" id="526226.Gbro_2377"/>
<dbReference type="EMBL" id="CP001802">
    <property type="protein sequence ID" value="ACY21619.1"/>
    <property type="molecule type" value="Genomic_DNA"/>
</dbReference>
<evidence type="ECO:0000256" key="1">
    <source>
        <dbReference type="SAM" id="MobiDB-lite"/>
    </source>
</evidence>
<evidence type="ECO:0000313" key="3">
    <source>
        <dbReference type="Proteomes" id="UP000001219"/>
    </source>
</evidence>
<dbReference type="Proteomes" id="UP000001219">
    <property type="component" value="Chromosome"/>
</dbReference>
<sequence length="133" mass="13974">MLTGMTDAATEHDPDEQNPSTQKPVTAPAQVVSSVRGFVAREGGEAKAVLQPIGTAGVRITLVGEDGGILGDRVVDDIATAHAVVDAVEGVEIAEWDRDLTSAATVKPSHYRKMAGWVAGQKRFPKARNSAIL</sequence>
<reference evidence="3" key="1">
    <citation type="submission" date="2009-10" db="EMBL/GenBank/DDBJ databases">
        <title>The complete chromosome of Gordonia bronchialis DSM 43247.</title>
        <authorList>
            <consortium name="US DOE Joint Genome Institute (JGI-PGF)"/>
            <person name="Lucas S."/>
            <person name="Copeland A."/>
            <person name="Lapidus A."/>
            <person name="Glavina del Rio T."/>
            <person name="Dalin E."/>
            <person name="Tice H."/>
            <person name="Bruce D."/>
            <person name="Goodwin L."/>
            <person name="Pitluck S."/>
            <person name="Kyrpides N."/>
            <person name="Mavromatis K."/>
            <person name="Ivanova N."/>
            <person name="Ovchinnikova G."/>
            <person name="Saunders E."/>
            <person name="Brettin T."/>
            <person name="Detter J.C."/>
            <person name="Han C."/>
            <person name="Larimer F."/>
            <person name="Land M."/>
            <person name="Hauser L."/>
            <person name="Markowitz V."/>
            <person name="Cheng J.-F."/>
            <person name="Hugenholtz P."/>
            <person name="Woyke T."/>
            <person name="Wu D."/>
            <person name="Jando M."/>
            <person name="Schneider S."/>
            <person name="Goeker M."/>
            <person name="Klenk H.-P."/>
            <person name="Eisen J.A."/>
        </authorList>
    </citation>
    <scope>NUCLEOTIDE SEQUENCE [LARGE SCALE GENOMIC DNA]</scope>
    <source>
        <strain evidence="3">ATCC 25592 / DSM 43247 / BCRC 13721 / JCM 3198 / KCTC 3076 / NBRC 16047 / NCTC 10667</strain>
    </source>
</reference>
<dbReference type="KEGG" id="gbr:Gbro_2377"/>
<organism evidence="2 3">
    <name type="scientific">Gordonia bronchialis (strain ATCC 25592 / DSM 43247 / BCRC 13721 / JCM 3198 / KCTC 3076 / NBRC 16047 / NCTC 10667)</name>
    <name type="common">Rhodococcus bronchialis</name>
    <dbReference type="NCBI Taxonomy" id="526226"/>
    <lineage>
        <taxon>Bacteria</taxon>
        <taxon>Bacillati</taxon>
        <taxon>Actinomycetota</taxon>
        <taxon>Actinomycetes</taxon>
        <taxon>Mycobacteriales</taxon>
        <taxon>Gordoniaceae</taxon>
        <taxon>Gordonia</taxon>
    </lineage>
</organism>
<accession>D0LCU8</accession>
<protein>
    <submittedName>
        <fullName evidence="2">Uncharacterized protein</fullName>
    </submittedName>
</protein>
<dbReference type="AlphaFoldDB" id="D0LCU8"/>
<dbReference type="OrthoDB" id="4774153at2"/>